<comment type="caution">
    <text evidence="1">The sequence shown here is derived from an EMBL/GenBank/DDBJ whole genome shotgun (WGS) entry which is preliminary data.</text>
</comment>
<keyword evidence="2" id="KW-1185">Reference proteome</keyword>
<organism evidence="1 2">
    <name type="scientific">Coemansia furcata</name>
    <dbReference type="NCBI Taxonomy" id="417177"/>
    <lineage>
        <taxon>Eukaryota</taxon>
        <taxon>Fungi</taxon>
        <taxon>Fungi incertae sedis</taxon>
        <taxon>Zoopagomycota</taxon>
        <taxon>Kickxellomycotina</taxon>
        <taxon>Kickxellomycetes</taxon>
        <taxon>Kickxellales</taxon>
        <taxon>Kickxellaceae</taxon>
        <taxon>Coemansia</taxon>
    </lineage>
</organism>
<accession>A0ACC1LQ44</accession>
<proteinExistence type="predicted"/>
<dbReference type="Proteomes" id="UP001140096">
    <property type="component" value="Unassembled WGS sequence"/>
</dbReference>
<gene>
    <name evidence="1" type="ORF">H4S07_001193</name>
</gene>
<sequence length="240" mass="26972">MERVFKAVMLGGAGSGKTSLRNYFLYNSHTGQYTPTTNSDFVSTYVTLDDEEMVAVQIWDTSESKPDLPTTQSLLQDADGVMLFYDGGSKVSLHALERHLLTIAAACRTRRHKLPIILVQTKCDLEIDDEQRAECERAKELCQSRLELDDIQCIETSARTGFGVALAFQTIAELCRSQWRGAMTSDEDERLPKVRHSRHGDPIAYGAFELETSTGAKTRTRHGTAARRLKRKLCRLFCFA</sequence>
<protein>
    <submittedName>
        <fullName evidence="1">Uncharacterized protein</fullName>
    </submittedName>
</protein>
<evidence type="ECO:0000313" key="1">
    <source>
        <dbReference type="EMBL" id="KAJ2812739.1"/>
    </source>
</evidence>
<evidence type="ECO:0000313" key="2">
    <source>
        <dbReference type="Proteomes" id="UP001140096"/>
    </source>
</evidence>
<dbReference type="EMBL" id="JANBUP010000164">
    <property type="protein sequence ID" value="KAJ2812739.1"/>
    <property type="molecule type" value="Genomic_DNA"/>
</dbReference>
<name>A0ACC1LQ44_9FUNG</name>
<reference evidence="1" key="1">
    <citation type="submission" date="2022-07" db="EMBL/GenBank/DDBJ databases">
        <title>Phylogenomic reconstructions and comparative analyses of Kickxellomycotina fungi.</title>
        <authorList>
            <person name="Reynolds N.K."/>
            <person name="Stajich J.E."/>
            <person name="Barry K."/>
            <person name="Grigoriev I.V."/>
            <person name="Crous P."/>
            <person name="Smith M.E."/>
        </authorList>
    </citation>
    <scope>NUCLEOTIDE SEQUENCE</scope>
    <source>
        <strain evidence="1">CBS 102833</strain>
    </source>
</reference>